<evidence type="ECO:0008006" key="2">
    <source>
        <dbReference type="Google" id="ProtNLM"/>
    </source>
</evidence>
<sequence>MIDEILRTLDDVPALFARLEREITAERAHRYLAALESVPAPSQTARWGRVPVVERLLREDGVLDGPRVGWEPDFAAGGNAALTLGVEGRAKRVWLLAHLDQISYALDPGDHPTYPLVPLCFHMQRGGRHPALAVGHDLATGTVVVHARGEIVVDGPSIAFHAADDRPLGPGTRVVYDPQLAWDPGTGALAGQLDDTVACAAMLLAAGVLRHYPVEVLIGLTDEEEGAPGDANQSFCRGGRRLVRFFDPPALAIVSDVHESEAMIRGPGPRDLRPGDGAVFAERSSSGRGTVTPPLLYAFQQAMAESLGERGVLLRENWGGYVSRSEDINATILTPNIALVGFLCSNRHYAADRPRAHMDDLLHLARVFVCYTLLAHSDLWGRVTRREP</sequence>
<dbReference type="Gene3D" id="3.40.630.10">
    <property type="entry name" value="Zn peptidases"/>
    <property type="match status" value="1"/>
</dbReference>
<gene>
    <name evidence="1" type="ORF">AVDCRST_MAG19-4159</name>
</gene>
<dbReference type="SUPFAM" id="SSF53187">
    <property type="entry name" value="Zn-dependent exopeptidases"/>
    <property type="match status" value="1"/>
</dbReference>
<protein>
    <recommendedName>
        <fullName evidence="2">M20/M25/M40 family metallo-hydrolase</fullName>
    </recommendedName>
</protein>
<reference evidence="1" key="1">
    <citation type="submission" date="2020-02" db="EMBL/GenBank/DDBJ databases">
        <authorList>
            <person name="Meier V. D."/>
        </authorList>
    </citation>
    <scope>NUCLEOTIDE SEQUENCE</scope>
    <source>
        <strain evidence="1">AVDCRST_MAG19</strain>
    </source>
</reference>
<accession>A0A6J4VMB7</accession>
<dbReference type="AlphaFoldDB" id="A0A6J4VMB7"/>
<dbReference type="EMBL" id="CADCWL010000233">
    <property type="protein sequence ID" value="CAA9582178.1"/>
    <property type="molecule type" value="Genomic_DNA"/>
</dbReference>
<organism evidence="1">
    <name type="scientific">uncultured Thermomicrobiales bacterium</name>
    <dbReference type="NCBI Taxonomy" id="1645740"/>
    <lineage>
        <taxon>Bacteria</taxon>
        <taxon>Pseudomonadati</taxon>
        <taxon>Thermomicrobiota</taxon>
        <taxon>Thermomicrobia</taxon>
        <taxon>Thermomicrobiales</taxon>
        <taxon>environmental samples</taxon>
    </lineage>
</organism>
<name>A0A6J4VMB7_9BACT</name>
<evidence type="ECO:0000313" key="1">
    <source>
        <dbReference type="EMBL" id="CAA9582178.1"/>
    </source>
</evidence>
<proteinExistence type="predicted"/>